<dbReference type="EMBL" id="QWKX01000038">
    <property type="protein sequence ID" value="RIH76700.1"/>
    <property type="molecule type" value="Genomic_DNA"/>
</dbReference>
<dbReference type="InterPro" id="IPR014710">
    <property type="entry name" value="RmlC-like_jellyroll"/>
</dbReference>
<dbReference type="InterPro" id="IPR047263">
    <property type="entry name" value="HNL-like_cupin"/>
</dbReference>
<dbReference type="InterPro" id="IPR011051">
    <property type="entry name" value="RmlC_Cupin_sf"/>
</dbReference>
<dbReference type="AlphaFoldDB" id="A0A399E296"/>
<dbReference type="InterPro" id="IPR013096">
    <property type="entry name" value="Cupin_2"/>
</dbReference>
<accession>A0A399E296</accession>
<proteinExistence type="predicted"/>
<evidence type="ECO:0000313" key="2">
    <source>
        <dbReference type="EMBL" id="RIH76700.1"/>
    </source>
</evidence>
<dbReference type="OrthoDB" id="9802489at2"/>
<dbReference type="Gene3D" id="2.60.120.10">
    <property type="entry name" value="Jelly Rolls"/>
    <property type="match status" value="1"/>
</dbReference>
<dbReference type="CDD" id="cd02233">
    <property type="entry name" value="cupin_HNL-like"/>
    <property type="match status" value="1"/>
</dbReference>
<name>A0A399E296_9DEIN</name>
<protein>
    <submittedName>
        <fullName evidence="2">Cupin domain protein</fullName>
    </submittedName>
</protein>
<dbReference type="SUPFAM" id="SSF51182">
    <property type="entry name" value="RmlC-like cupins"/>
    <property type="match status" value="1"/>
</dbReference>
<organism evidence="2 3">
    <name type="scientific">Meiothermus taiwanensis</name>
    <dbReference type="NCBI Taxonomy" id="172827"/>
    <lineage>
        <taxon>Bacteria</taxon>
        <taxon>Thermotogati</taxon>
        <taxon>Deinococcota</taxon>
        <taxon>Deinococci</taxon>
        <taxon>Thermales</taxon>
        <taxon>Thermaceae</taxon>
        <taxon>Meiothermus</taxon>
    </lineage>
</organism>
<gene>
    <name evidence="2" type="ORF">Mcate_01661</name>
</gene>
<sequence length="137" mass="15481">MESPWKTFVPQAPTRLGPPEWFTGTVYLSELVVTPAPMHLHVLRVMFAPGARTAWHTHPQGQVLHVESGIGWFQRWGEPVREMKAGDTIYFAAGEKHWHGASPTHAMTHLAIQAAVEGVSTEWLERVSEEEYRQKAD</sequence>
<feature type="domain" description="Cupin type-2" evidence="1">
    <location>
        <begin position="44"/>
        <end position="101"/>
    </location>
</feature>
<reference evidence="2 3" key="1">
    <citation type="submission" date="2018-08" db="EMBL/GenBank/DDBJ databases">
        <title>Meiothermus cateniformans JCM 15151 genome sequencing project.</title>
        <authorList>
            <person name="Da Costa M.S."/>
            <person name="Albuquerque L."/>
            <person name="Raposo P."/>
            <person name="Froufe H.J.C."/>
            <person name="Barroso C.S."/>
            <person name="Egas C."/>
        </authorList>
    </citation>
    <scope>NUCLEOTIDE SEQUENCE [LARGE SCALE GENOMIC DNA]</scope>
    <source>
        <strain evidence="2 3">JCM 15151</strain>
    </source>
</reference>
<comment type="caution">
    <text evidence="2">The sequence shown here is derived from an EMBL/GenBank/DDBJ whole genome shotgun (WGS) entry which is preliminary data.</text>
</comment>
<evidence type="ECO:0000259" key="1">
    <source>
        <dbReference type="Pfam" id="PF07883"/>
    </source>
</evidence>
<dbReference type="PANTHER" id="PTHR43698">
    <property type="entry name" value="RIBD C-TERMINAL DOMAIN CONTAINING PROTEIN"/>
    <property type="match status" value="1"/>
</dbReference>
<dbReference type="Proteomes" id="UP000266089">
    <property type="component" value="Unassembled WGS sequence"/>
</dbReference>
<dbReference type="PANTHER" id="PTHR43698:SF1">
    <property type="entry name" value="BLL4564 PROTEIN"/>
    <property type="match status" value="1"/>
</dbReference>
<dbReference type="RefSeq" id="WP_027887498.1">
    <property type="nucleotide sequence ID" value="NZ_JBHSXZ010000018.1"/>
</dbReference>
<evidence type="ECO:0000313" key="3">
    <source>
        <dbReference type="Proteomes" id="UP000266089"/>
    </source>
</evidence>
<dbReference type="Pfam" id="PF07883">
    <property type="entry name" value="Cupin_2"/>
    <property type="match status" value="1"/>
</dbReference>